<protein>
    <recommendedName>
        <fullName evidence="3">2'-5' RNA ligase family protein</fullName>
    </recommendedName>
</protein>
<dbReference type="SUPFAM" id="SSF55144">
    <property type="entry name" value="LigT-like"/>
    <property type="match status" value="1"/>
</dbReference>
<dbReference type="AlphaFoldDB" id="A0A7Y3WDF8"/>
<gene>
    <name evidence="1" type="ORF">G9X64_04075</name>
</gene>
<evidence type="ECO:0000313" key="2">
    <source>
        <dbReference type="Proteomes" id="UP000519972"/>
    </source>
</evidence>
<dbReference type="Pfam" id="PF13563">
    <property type="entry name" value="2_5_RNA_ligase2"/>
    <property type="match status" value="1"/>
</dbReference>
<name>A0A7Y3WDF8_9HYPH</name>
<keyword evidence="2" id="KW-1185">Reference proteome</keyword>
<dbReference type="RefSeq" id="WP_171375991.1">
    <property type="nucleotide sequence ID" value="NZ_JABFCN010000005.1"/>
</dbReference>
<accession>A0A7Y3WDF8</accession>
<proteinExistence type="predicted"/>
<comment type="caution">
    <text evidence="1">The sequence shown here is derived from an EMBL/GenBank/DDBJ whole genome shotgun (WGS) entry which is preliminary data.</text>
</comment>
<evidence type="ECO:0008006" key="3">
    <source>
        <dbReference type="Google" id="ProtNLM"/>
    </source>
</evidence>
<dbReference type="Proteomes" id="UP000519972">
    <property type="component" value="Unassembled WGS sequence"/>
</dbReference>
<evidence type="ECO:0000313" key="1">
    <source>
        <dbReference type="EMBL" id="NNU35682.1"/>
    </source>
</evidence>
<dbReference type="InterPro" id="IPR009097">
    <property type="entry name" value="Cyclic_Pdiesterase"/>
</dbReference>
<sequence length="204" mass="23218">MIRTKIDLLWFKRCCAFHLQLFPDRETVSKLSALQDGIERECDGPLLRVPAASLHMTVVTLIDAATQFSMPNDEVWKLNGERWKEIVERLVKETPPIDLSFQEMQASEAAIFVESPEPPELQRLRLAVSDAIWFEDWRPKPPRIAHITLFRFFAEEWLPALPGDAGLLPIELNVKALQLVKEKIYPSVEVDVLGRPSCLGASES</sequence>
<dbReference type="EMBL" id="JABFCN010000005">
    <property type="protein sequence ID" value="NNU35682.1"/>
    <property type="molecule type" value="Genomic_DNA"/>
</dbReference>
<organism evidence="1 2">
    <name type="scientific">Rhizobium sophorae</name>
    <dbReference type="NCBI Taxonomy" id="1535242"/>
    <lineage>
        <taxon>Bacteria</taxon>
        <taxon>Pseudomonadati</taxon>
        <taxon>Pseudomonadota</taxon>
        <taxon>Alphaproteobacteria</taxon>
        <taxon>Hyphomicrobiales</taxon>
        <taxon>Rhizobiaceae</taxon>
        <taxon>Rhizobium/Agrobacterium group</taxon>
        <taxon>Rhizobium</taxon>
    </lineage>
</organism>
<dbReference type="Gene3D" id="3.90.1140.10">
    <property type="entry name" value="Cyclic phosphodiesterase"/>
    <property type="match status" value="1"/>
</dbReference>
<reference evidence="1 2" key="1">
    <citation type="submission" date="2020-02" db="EMBL/GenBank/DDBJ databases">
        <authorList>
            <person name="Sun Q."/>
        </authorList>
    </citation>
    <scope>NUCLEOTIDE SEQUENCE [LARGE SCALE GENOMIC DNA]</scope>
    <source>
        <strain evidence="1 2">CCBAU 03386</strain>
    </source>
</reference>